<evidence type="ECO:0000313" key="2">
    <source>
        <dbReference type="EMBL" id="TDV49685.1"/>
    </source>
</evidence>
<comment type="caution">
    <text evidence="2">The sequence shown here is derived from an EMBL/GenBank/DDBJ whole genome shotgun (WGS) entry which is preliminary data.</text>
</comment>
<organism evidence="2 3">
    <name type="scientific">Actinophytocola oryzae</name>
    <dbReference type="NCBI Taxonomy" id="502181"/>
    <lineage>
        <taxon>Bacteria</taxon>
        <taxon>Bacillati</taxon>
        <taxon>Actinomycetota</taxon>
        <taxon>Actinomycetes</taxon>
        <taxon>Pseudonocardiales</taxon>
        <taxon>Pseudonocardiaceae</taxon>
    </lineage>
</organism>
<evidence type="ECO:0000313" key="3">
    <source>
        <dbReference type="Proteomes" id="UP000294927"/>
    </source>
</evidence>
<keyword evidence="1" id="KW-0732">Signal</keyword>
<reference evidence="2 3" key="1">
    <citation type="submission" date="2019-03" db="EMBL/GenBank/DDBJ databases">
        <title>Genomic Encyclopedia of Archaeal and Bacterial Type Strains, Phase II (KMG-II): from individual species to whole genera.</title>
        <authorList>
            <person name="Goeker M."/>
        </authorList>
    </citation>
    <scope>NUCLEOTIDE SEQUENCE [LARGE SCALE GENOMIC DNA]</scope>
    <source>
        <strain evidence="2 3">DSM 45499</strain>
    </source>
</reference>
<dbReference type="EMBL" id="SOCP01000007">
    <property type="protein sequence ID" value="TDV49685.1"/>
    <property type="molecule type" value="Genomic_DNA"/>
</dbReference>
<evidence type="ECO:0000256" key="1">
    <source>
        <dbReference type="SAM" id="SignalP"/>
    </source>
</evidence>
<name>A0A4R7VKC4_9PSEU</name>
<accession>A0A4R7VKC4</accession>
<dbReference type="Proteomes" id="UP000294927">
    <property type="component" value="Unassembled WGS sequence"/>
</dbReference>
<keyword evidence="3" id="KW-1185">Reference proteome</keyword>
<feature type="signal peptide" evidence="1">
    <location>
        <begin position="1"/>
        <end position="31"/>
    </location>
</feature>
<feature type="chain" id="PRO_5020378242" evidence="1">
    <location>
        <begin position="32"/>
        <end position="123"/>
    </location>
</feature>
<protein>
    <submittedName>
        <fullName evidence="2">Uncharacterized protein</fullName>
    </submittedName>
</protein>
<dbReference type="OrthoDB" id="3697033at2"/>
<dbReference type="RefSeq" id="WP_133904396.1">
    <property type="nucleotide sequence ID" value="NZ_SOCP01000007.1"/>
</dbReference>
<dbReference type="AlphaFoldDB" id="A0A4R7VKC4"/>
<sequence>MRGIRKYFVAAALTGGLAFAGVLGATGSASAAEPTTAVETATQSAVPQPGYIWVGRWNVVFSEYGGPSTIGSTADEMIYAQCQHNGIWGWQTYAWVPSLNSWGWLRNGDITGFTDPIWWLDVC</sequence>
<proteinExistence type="predicted"/>
<gene>
    <name evidence="2" type="ORF">CLV71_10724</name>
</gene>